<accession>A0ABD2P7E2</accession>
<gene>
    <name evidence="1" type="ORF">HHI36_001121</name>
</gene>
<dbReference type="AlphaFoldDB" id="A0ABD2P7E2"/>
<protein>
    <submittedName>
        <fullName evidence="1">Uncharacterized protein</fullName>
    </submittedName>
</protein>
<proteinExistence type="predicted"/>
<dbReference type="EMBL" id="JABFTP020000185">
    <property type="protein sequence ID" value="KAL3286622.1"/>
    <property type="molecule type" value="Genomic_DNA"/>
</dbReference>
<evidence type="ECO:0000313" key="2">
    <source>
        <dbReference type="Proteomes" id="UP001516400"/>
    </source>
</evidence>
<name>A0ABD2P7E2_9CUCU</name>
<sequence length="129" mass="15140">MKLFYFYTFESWYSKVSWTVGMNDSIDHRLLRVAVLESFCFHNIKYEECFIDVANIKANNLTVHDDVAYIYKAILKQMERSNSSESRTVNISDSVSIPRTIKPQTECVSWIRDNIPKIIFKKNQISSDN</sequence>
<keyword evidence="2" id="KW-1185">Reference proteome</keyword>
<organism evidence="1 2">
    <name type="scientific">Cryptolaemus montrouzieri</name>
    <dbReference type="NCBI Taxonomy" id="559131"/>
    <lineage>
        <taxon>Eukaryota</taxon>
        <taxon>Metazoa</taxon>
        <taxon>Ecdysozoa</taxon>
        <taxon>Arthropoda</taxon>
        <taxon>Hexapoda</taxon>
        <taxon>Insecta</taxon>
        <taxon>Pterygota</taxon>
        <taxon>Neoptera</taxon>
        <taxon>Endopterygota</taxon>
        <taxon>Coleoptera</taxon>
        <taxon>Polyphaga</taxon>
        <taxon>Cucujiformia</taxon>
        <taxon>Coccinelloidea</taxon>
        <taxon>Coccinellidae</taxon>
        <taxon>Scymninae</taxon>
        <taxon>Scymnini</taxon>
        <taxon>Cryptolaemus</taxon>
    </lineage>
</organism>
<evidence type="ECO:0000313" key="1">
    <source>
        <dbReference type="EMBL" id="KAL3286622.1"/>
    </source>
</evidence>
<comment type="caution">
    <text evidence="1">The sequence shown here is derived from an EMBL/GenBank/DDBJ whole genome shotgun (WGS) entry which is preliminary data.</text>
</comment>
<reference evidence="1 2" key="1">
    <citation type="journal article" date="2021" name="BMC Biol.">
        <title>Horizontally acquired antibacterial genes associated with adaptive radiation of ladybird beetles.</title>
        <authorList>
            <person name="Li H.S."/>
            <person name="Tang X.F."/>
            <person name="Huang Y.H."/>
            <person name="Xu Z.Y."/>
            <person name="Chen M.L."/>
            <person name="Du X.Y."/>
            <person name="Qiu B.Y."/>
            <person name="Chen P.T."/>
            <person name="Zhang W."/>
            <person name="Slipinski A."/>
            <person name="Escalona H.E."/>
            <person name="Waterhouse R.M."/>
            <person name="Zwick A."/>
            <person name="Pang H."/>
        </authorList>
    </citation>
    <scope>NUCLEOTIDE SEQUENCE [LARGE SCALE GENOMIC DNA]</scope>
    <source>
        <strain evidence="1">SYSU2018</strain>
    </source>
</reference>
<dbReference type="Proteomes" id="UP001516400">
    <property type="component" value="Unassembled WGS sequence"/>
</dbReference>